<dbReference type="EMBL" id="OKRB01000103">
    <property type="protein sequence ID" value="SPE24437.1"/>
    <property type="molecule type" value="Genomic_DNA"/>
</dbReference>
<reference evidence="3" key="1">
    <citation type="submission" date="2018-02" db="EMBL/GenBank/DDBJ databases">
        <authorList>
            <person name="Hausmann B."/>
        </authorList>
    </citation>
    <scope>NUCLEOTIDE SEQUENCE [LARGE SCALE GENOMIC DNA]</scope>
    <source>
        <strain evidence="3">Peat soil MAG SbA5</strain>
    </source>
</reference>
<sequence>MENTKGLSVLSGASVAMALLQSFCTAVLTINGIRLGIGLAALFAGGIAIPILSFHRDAIRIPMLTLAVVGSVVNLAVLAWILHLRSRPESQWRQREITKKQRRSERAQVAIAILTLLLVGVELWAHPIVNRNPFAPGAAQTSRQ</sequence>
<protein>
    <submittedName>
        <fullName evidence="2">Uncharacterized protein</fullName>
    </submittedName>
</protein>
<dbReference type="Proteomes" id="UP000239735">
    <property type="component" value="Unassembled WGS sequence"/>
</dbReference>
<keyword evidence="1" id="KW-0812">Transmembrane</keyword>
<evidence type="ECO:0000313" key="3">
    <source>
        <dbReference type="Proteomes" id="UP000239735"/>
    </source>
</evidence>
<feature type="transmembrane region" description="Helical" evidence="1">
    <location>
        <begin position="6"/>
        <end position="28"/>
    </location>
</feature>
<evidence type="ECO:0000256" key="1">
    <source>
        <dbReference type="SAM" id="Phobius"/>
    </source>
</evidence>
<feature type="transmembrane region" description="Helical" evidence="1">
    <location>
        <begin position="105"/>
        <end position="125"/>
    </location>
</feature>
<organism evidence="2 3">
    <name type="scientific">Candidatus Sulfuritelmatomonas gaucii</name>
    <dbReference type="NCBI Taxonomy" id="2043161"/>
    <lineage>
        <taxon>Bacteria</taxon>
        <taxon>Pseudomonadati</taxon>
        <taxon>Acidobacteriota</taxon>
        <taxon>Terriglobia</taxon>
        <taxon>Terriglobales</taxon>
        <taxon>Acidobacteriaceae</taxon>
        <taxon>Candidatus Sulfuritelmatomonas</taxon>
    </lineage>
</organism>
<dbReference type="AlphaFoldDB" id="A0A2N9LMG8"/>
<feature type="transmembrane region" description="Helical" evidence="1">
    <location>
        <begin position="35"/>
        <end position="55"/>
    </location>
</feature>
<gene>
    <name evidence="2" type="ORF">SBA5_450075</name>
</gene>
<feature type="transmembrane region" description="Helical" evidence="1">
    <location>
        <begin position="61"/>
        <end position="84"/>
    </location>
</feature>
<proteinExistence type="predicted"/>
<evidence type="ECO:0000313" key="2">
    <source>
        <dbReference type="EMBL" id="SPE24437.1"/>
    </source>
</evidence>
<keyword evidence="1" id="KW-0472">Membrane</keyword>
<accession>A0A2N9LMG8</accession>
<name>A0A2N9LMG8_9BACT</name>
<keyword evidence="1" id="KW-1133">Transmembrane helix</keyword>